<sequence>MPADIDGDPWDAEFTIFTSPSGHLIVDGTVIKLVIDNYTGVGSYNFIPSDFNSFARWQDTENSFFTYLAGSGVLEVTIDE</sequence>
<dbReference type="RefSeq" id="WP_107348970.1">
    <property type="nucleotide sequence ID" value="NZ_PYMH01000004.1"/>
</dbReference>
<accession>A0A2T3IZ40</accession>
<proteinExistence type="predicted"/>
<dbReference type="Proteomes" id="UP000241222">
    <property type="component" value="Unassembled WGS sequence"/>
</dbReference>
<protein>
    <submittedName>
        <fullName evidence="1">Uncharacterized protein</fullName>
    </submittedName>
</protein>
<keyword evidence="2" id="KW-1185">Reference proteome</keyword>
<name>A0A2T3IZ40_9GAMM</name>
<gene>
    <name evidence="1" type="ORF">C9I99_11185</name>
</gene>
<evidence type="ECO:0000313" key="1">
    <source>
        <dbReference type="EMBL" id="PSU33923.1"/>
    </source>
</evidence>
<organism evidence="1 2">
    <name type="scientific">Photobacterium lutimaris</name>
    <dbReference type="NCBI Taxonomy" id="388278"/>
    <lineage>
        <taxon>Bacteria</taxon>
        <taxon>Pseudomonadati</taxon>
        <taxon>Pseudomonadota</taxon>
        <taxon>Gammaproteobacteria</taxon>
        <taxon>Vibrionales</taxon>
        <taxon>Vibrionaceae</taxon>
        <taxon>Photobacterium</taxon>
    </lineage>
</organism>
<evidence type="ECO:0000313" key="2">
    <source>
        <dbReference type="Proteomes" id="UP000241222"/>
    </source>
</evidence>
<comment type="caution">
    <text evidence="1">The sequence shown here is derived from an EMBL/GenBank/DDBJ whole genome shotgun (WGS) entry which is preliminary data.</text>
</comment>
<reference evidence="1 2" key="1">
    <citation type="submission" date="2018-03" db="EMBL/GenBank/DDBJ databases">
        <title>Whole genome sequencing of Histamine producing bacteria.</title>
        <authorList>
            <person name="Butler K."/>
        </authorList>
    </citation>
    <scope>NUCLEOTIDE SEQUENCE [LARGE SCALE GENOMIC DNA]</scope>
    <source>
        <strain evidence="1 2">JCM 13586</strain>
    </source>
</reference>
<dbReference type="AlphaFoldDB" id="A0A2T3IZ40"/>
<dbReference type="EMBL" id="PYMH01000004">
    <property type="protein sequence ID" value="PSU33923.1"/>
    <property type="molecule type" value="Genomic_DNA"/>
</dbReference>